<dbReference type="CDD" id="cd18807">
    <property type="entry name" value="SF1_C_UvrD"/>
    <property type="match status" value="1"/>
</dbReference>
<dbReference type="Proteomes" id="UP001620461">
    <property type="component" value="Unassembled WGS sequence"/>
</dbReference>
<evidence type="ECO:0000256" key="5">
    <source>
        <dbReference type="ARBA" id="ARBA00034923"/>
    </source>
</evidence>
<keyword evidence="1" id="KW-0547">Nucleotide-binding</keyword>
<dbReference type="Pfam" id="PF13361">
    <property type="entry name" value="UvrD_C"/>
    <property type="match status" value="2"/>
</dbReference>
<dbReference type="PROSITE" id="PS50965">
    <property type="entry name" value="NERD"/>
    <property type="match status" value="1"/>
</dbReference>
<dbReference type="PANTHER" id="PTHR11070">
    <property type="entry name" value="UVRD / RECB / PCRA DNA HELICASE FAMILY MEMBER"/>
    <property type="match status" value="1"/>
</dbReference>
<evidence type="ECO:0000256" key="1">
    <source>
        <dbReference type="ARBA" id="ARBA00022741"/>
    </source>
</evidence>
<dbReference type="SUPFAM" id="SSF52540">
    <property type="entry name" value="P-loop containing nucleoside triphosphate hydrolases"/>
    <property type="match status" value="1"/>
</dbReference>
<evidence type="ECO:0000256" key="3">
    <source>
        <dbReference type="ARBA" id="ARBA00022806"/>
    </source>
</evidence>
<dbReference type="RefSeq" id="WP_404546224.1">
    <property type="nucleotide sequence ID" value="NZ_JADIKJ010000005.1"/>
</dbReference>
<reference evidence="7 8" key="1">
    <citation type="submission" date="2020-10" db="EMBL/GenBank/DDBJ databases">
        <title>Phylogeny of dyella-like bacteria.</title>
        <authorList>
            <person name="Fu J."/>
        </authorList>
    </citation>
    <scope>NUCLEOTIDE SEQUENCE [LARGE SCALE GENOMIC DNA]</scope>
    <source>
        <strain evidence="7 8">JP1</strain>
    </source>
</reference>
<name>A0ABW8JJ98_9GAMM</name>
<keyword evidence="8" id="KW-1185">Reference proteome</keyword>
<evidence type="ECO:0000313" key="7">
    <source>
        <dbReference type="EMBL" id="MFK2899947.1"/>
    </source>
</evidence>
<proteinExistence type="predicted"/>
<sequence length="639" mass="71877">MAKLVPTRNSCLARMQAGEKRFSERLEQKLENDYLLWYDVPIGPRQCRPDFAVFHPRRGLLVLEVKDWKAETITGADKTQFTLITGQGATKTHNPLLQARAYALEIKVLLERDPALRHPASHRHAGHMVMPWAYGVVLSNISRKQFSDGQLDEVIPGHLVICRDEMVETVDPEAFQQRLWAMFVQAFPCALTLPQIDRIRWHMFPELRVEWGEGQFGLPYDNEQPAPAPIAIPDLIRVMDTQQEQLARSLGDEHRIIHGVAGSGKTMILGYRAIHLARSLAKPILILCYNKTLAARLDQLMGERGLSDKVQVYNFHKWCRKMLDAYHVPLPAQGDGFFEGMIEHVMDGVERGQIPRFQYGAVLIDEGHDFEPAWYRLIVQMVDPQTNALLVLYDDAQNIYGKPGRAKFTWKSVGVQAQGRTTILRINYRNTLEILSVARRFAHELLDERPDEDDGVPLVAPESAGRRGAVPELIRTENADAQLRAVVDRLRHEHERGRRLSEMAVIYRNGWEGQQMHQALKQAGLASRVADTRGKSSLFSAEDSVKLVTMHSSKGLEFPLVVIPGLGALPKQGQDEAEEARLLYVAMTRATEQLVLIHHEESVFSARIRASINDIQAQLGEPAGRPGAIVSACQGCSPG</sequence>
<dbReference type="Gene3D" id="3.40.50.300">
    <property type="entry name" value="P-loop containing nucleotide triphosphate hydrolases"/>
    <property type="match status" value="2"/>
</dbReference>
<evidence type="ECO:0000256" key="2">
    <source>
        <dbReference type="ARBA" id="ARBA00022801"/>
    </source>
</evidence>
<dbReference type="Pfam" id="PF13245">
    <property type="entry name" value="AAA_19"/>
    <property type="match status" value="1"/>
</dbReference>
<dbReference type="InterPro" id="IPR011528">
    <property type="entry name" value="NERD"/>
</dbReference>
<gene>
    <name evidence="7" type="ORF">ISP15_06330</name>
</gene>
<keyword evidence="4" id="KW-0067">ATP-binding</keyword>
<comment type="caution">
    <text evidence="7">The sequence shown here is derived from an EMBL/GenBank/DDBJ whole genome shotgun (WGS) entry which is preliminary data.</text>
</comment>
<protein>
    <recommendedName>
        <fullName evidence="5">DNA 3'-5' helicase II</fullName>
    </recommendedName>
</protein>
<keyword evidence="3" id="KW-0347">Helicase</keyword>
<evidence type="ECO:0000313" key="8">
    <source>
        <dbReference type="Proteomes" id="UP001620461"/>
    </source>
</evidence>
<evidence type="ECO:0000256" key="4">
    <source>
        <dbReference type="ARBA" id="ARBA00022840"/>
    </source>
</evidence>
<evidence type="ECO:0000259" key="6">
    <source>
        <dbReference type="PROSITE" id="PS50965"/>
    </source>
</evidence>
<dbReference type="PANTHER" id="PTHR11070:SF2">
    <property type="entry name" value="ATP-DEPENDENT DNA HELICASE SRS2"/>
    <property type="match status" value="1"/>
</dbReference>
<dbReference type="Pfam" id="PF08378">
    <property type="entry name" value="NERD"/>
    <property type="match status" value="1"/>
</dbReference>
<dbReference type="EMBL" id="JADIKJ010000005">
    <property type="protein sequence ID" value="MFK2899947.1"/>
    <property type="molecule type" value="Genomic_DNA"/>
</dbReference>
<keyword evidence="2" id="KW-0378">Hydrolase</keyword>
<dbReference type="InterPro" id="IPR027417">
    <property type="entry name" value="P-loop_NTPase"/>
</dbReference>
<accession>A0ABW8JJ98</accession>
<dbReference type="InterPro" id="IPR014017">
    <property type="entry name" value="DNA_helicase_UvrD-like_C"/>
</dbReference>
<feature type="domain" description="NERD" evidence="6">
    <location>
        <begin position="14"/>
        <end position="129"/>
    </location>
</feature>
<organism evidence="7 8">
    <name type="scientific">Dyella jejuensis</name>
    <dbReference type="NCBI Taxonomy" id="1432009"/>
    <lineage>
        <taxon>Bacteria</taxon>
        <taxon>Pseudomonadati</taxon>
        <taxon>Pseudomonadota</taxon>
        <taxon>Gammaproteobacteria</taxon>
        <taxon>Lysobacterales</taxon>
        <taxon>Rhodanobacteraceae</taxon>
        <taxon>Dyella</taxon>
    </lineage>
</organism>
<dbReference type="InterPro" id="IPR000212">
    <property type="entry name" value="DNA_helicase_UvrD/REP"/>
</dbReference>